<evidence type="ECO:0000313" key="2">
    <source>
        <dbReference type="Proteomes" id="UP000287166"/>
    </source>
</evidence>
<dbReference type="OrthoDB" id="2785713at2759"/>
<evidence type="ECO:0008006" key="3">
    <source>
        <dbReference type="Google" id="ProtNLM"/>
    </source>
</evidence>
<name>A0A401GZX6_9APHY</name>
<accession>A0A401GZX6</accession>
<keyword evidence="2" id="KW-1185">Reference proteome</keyword>
<dbReference type="RefSeq" id="XP_027618638.1">
    <property type="nucleotide sequence ID" value="XM_027762837.1"/>
</dbReference>
<organism evidence="1 2">
    <name type="scientific">Sparassis crispa</name>
    <dbReference type="NCBI Taxonomy" id="139825"/>
    <lineage>
        <taxon>Eukaryota</taxon>
        <taxon>Fungi</taxon>
        <taxon>Dikarya</taxon>
        <taxon>Basidiomycota</taxon>
        <taxon>Agaricomycotina</taxon>
        <taxon>Agaricomycetes</taxon>
        <taxon>Polyporales</taxon>
        <taxon>Sparassidaceae</taxon>
        <taxon>Sparassis</taxon>
    </lineage>
</organism>
<dbReference type="InterPro" id="IPR032675">
    <property type="entry name" value="LRR_dom_sf"/>
</dbReference>
<evidence type="ECO:0000313" key="1">
    <source>
        <dbReference type="EMBL" id="GBE87725.1"/>
    </source>
</evidence>
<sequence>MAKFYDLDDDILLIILSLISQRDALRLASTCHFGYNIALPRFLSKVDIQYSMRKSHKVAGFCKFMLADAPRRLPYLREFSLADGCPYFPQPFNHSIDPESVALLVQVLRRATEIKKLTIGNEDDLLMNHPELLDALAALPHLQTIRLEYCGWPSLTLLSRSISCPHTLDIFDCNLGGSEGDDDLPIAQNIVTSVRNMKVQLSHLGIDDDLEEDGLEFVPTRLLTRTVWSSVRALNLSECSDMSDIARAFPNLHNLTYSNTDPRPVDHDPLVKWSNLDSVMARCRVPLASRVRRLVLRYTCPPEAEFLTLLQRCTPTILSFNASLVYASYCEGVQGLMTRAVRSNLRYLELYTFWHERNPDQIVQSEIVPGIISYVGMFSQVPLTGIAITYYKPLSLEVDGLMGLAKKIAALIPTLAYVGLDLSERKSSLHPIAFKWYSVTSRAGESPELEQLSEVEGRRIEVELNDIDHI</sequence>
<dbReference type="InParanoid" id="A0A401GZX6"/>
<dbReference type="Proteomes" id="UP000287166">
    <property type="component" value="Unassembled WGS sequence"/>
</dbReference>
<dbReference type="GeneID" id="38784642"/>
<gene>
    <name evidence="1" type="ORF">SCP_1104020</name>
</gene>
<dbReference type="STRING" id="139825.A0A401GZX6"/>
<dbReference type="SUPFAM" id="SSF52047">
    <property type="entry name" value="RNI-like"/>
    <property type="match status" value="1"/>
</dbReference>
<reference evidence="1 2" key="1">
    <citation type="journal article" date="2018" name="Sci. Rep.">
        <title>Genome sequence of the cauliflower mushroom Sparassis crispa (Hanabiratake) and its association with beneficial usage.</title>
        <authorList>
            <person name="Kiyama R."/>
            <person name="Furutani Y."/>
            <person name="Kawaguchi K."/>
            <person name="Nakanishi T."/>
        </authorList>
    </citation>
    <scope>NUCLEOTIDE SEQUENCE [LARGE SCALE GENOMIC DNA]</scope>
</reference>
<comment type="caution">
    <text evidence="1">The sequence shown here is derived from an EMBL/GenBank/DDBJ whole genome shotgun (WGS) entry which is preliminary data.</text>
</comment>
<proteinExistence type="predicted"/>
<dbReference type="EMBL" id="BFAD01000011">
    <property type="protein sequence ID" value="GBE87725.1"/>
    <property type="molecule type" value="Genomic_DNA"/>
</dbReference>
<dbReference type="Gene3D" id="3.80.10.10">
    <property type="entry name" value="Ribonuclease Inhibitor"/>
    <property type="match status" value="1"/>
</dbReference>
<dbReference type="AlphaFoldDB" id="A0A401GZX6"/>
<protein>
    <recommendedName>
        <fullName evidence="3">F-box domain-containing protein</fullName>
    </recommendedName>
</protein>